<keyword evidence="1" id="KW-0675">Receptor</keyword>
<sequence>MKLGYNMTIGKNWTPSWLSKKIHNSGTFTLSWEPIEEASQRLMIRRRGQPYWTSGKLNSQSYESSNVGLTMWILIPKGQIRDSDNSTLWTPKFCYRYDSSDCCVKESTLPQCRREGDNFSEKNGEFNSSNTNETDYVIWTGSNNFLVNPHANSTLKYVINQNPISPKHERRKRDEFFLELTASESFKNIHQLGTDGGKGNDLLLFSFASIIAATDDFSPI</sequence>
<dbReference type="STRING" id="35608.A0A2U1KYZ1"/>
<dbReference type="OrthoDB" id="4062651at2759"/>
<accession>A0A2U1KYZ1</accession>
<comment type="caution">
    <text evidence="1">The sequence shown here is derived from an EMBL/GenBank/DDBJ whole genome shotgun (WGS) entry which is preliminary data.</text>
</comment>
<organism evidence="1 2">
    <name type="scientific">Artemisia annua</name>
    <name type="common">Sweet wormwood</name>
    <dbReference type="NCBI Taxonomy" id="35608"/>
    <lineage>
        <taxon>Eukaryota</taxon>
        <taxon>Viridiplantae</taxon>
        <taxon>Streptophyta</taxon>
        <taxon>Embryophyta</taxon>
        <taxon>Tracheophyta</taxon>
        <taxon>Spermatophyta</taxon>
        <taxon>Magnoliopsida</taxon>
        <taxon>eudicotyledons</taxon>
        <taxon>Gunneridae</taxon>
        <taxon>Pentapetalae</taxon>
        <taxon>asterids</taxon>
        <taxon>campanulids</taxon>
        <taxon>Asterales</taxon>
        <taxon>Asteraceae</taxon>
        <taxon>Asteroideae</taxon>
        <taxon>Anthemideae</taxon>
        <taxon>Artemisiinae</taxon>
        <taxon>Artemisia</taxon>
    </lineage>
</organism>
<keyword evidence="1" id="KW-0808">Transferase</keyword>
<gene>
    <name evidence="1" type="ORF">CTI12_AA539250</name>
</gene>
<keyword evidence="2" id="KW-1185">Reference proteome</keyword>
<dbReference type="GO" id="GO:0016301">
    <property type="term" value="F:kinase activity"/>
    <property type="evidence" value="ECO:0007669"/>
    <property type="project" value="UniProtKB-KW"/>
</dbReference>
<dbReference type="Proteomes" id="UP000245207">
    <property type="component" value="Unassembled WGS sequence"/>
</dbReference>
<reference evidence="1 2" key="1">
    <citation type="journal article" date="2018" name="Mol. Plant">
        <title>The genome of Artemisia annua provides insight into the evolution of Asteraceae family and artemisinin biosynthesis.</title>
        <authorList>
            <person name="Shen Q."/>
            <person name="Zhang L."/>
            <person name="Liao Z."/>
            <person name="Wang S."/>
            <person name="Yan T."/>
            <person name="Shi P."/>
            <person name="Liu M."/>
            <person name="Fu X."/>
            <person name="Pan Q."/>
            <person name="Wang Y."/>
            <person name="Lv Z."/>
            <person name="Lu X."/>
            <person name="Zhang F."/>
            <person name="Jiang W."/>
            <person name="Ma Y."/>
            <person name="Chen M."/>
            <person name="Hao X."/>
            <person name="Li L."/>
            <person name="Tang Y."/>
            <person name="Lv G."/>
            <person name="Zhou Y."/>
            <person name="Sun X."/>
            <person name="Brodelius P.E."/>
            <person name="Rose J.K.C."/>
            <person name="Tang K."/>
        </authorList>
    </citation>
    <scope>NUCLEOTIDE SEQUENCE [LARGE SCALE GENOMIC DNA]</scope>
    <source>
        <strain evidence="2">cv. Huhao1</strain>
        <tissue evidence="1">Leaf</tissue>
    </source>
</reference>
<dbReference type="EMBL" id="PKPP01012740">
    <property type="protein sequence ID" value="PWA41930.1"/>
    <property type="molecule type" value="Genomic_DNA"/>
</dbReference>
<proteinExistence type="predicted"/>
<evidence type="ECO:0000313" key="1">
    <source>
        <dbReference type="EMBL" id="PWA41930.1"/>
    </source>
</evidence>
<dbReference type="AlphaFoldDB" id="A0A2U1KYZ1"/>
<evidence type="ECO:0000313" key="2">
    <source>
        <dbReference type="Proteomes" id="UP000245207"/>
    </source>
</evidence>
<protein>
    <submittedName>
        <fullName evidence="1">S-receptor kinase-like protein 1</fullName>
    </submittedName>
</protein>
<name>A0A2U1KYZ1_ARTAN</name>
<keyword evidence="1" id="KW-0418">Kinase</keyword>